<evidence type="ECO:0000313" key="2">
    <source>
        <dbReference type="EMBL" id="CUX20199.1"/>
    </source>
</evidence>
<keyword evidence="3" id="KW-1185">Reference proteome</keyword>
<reference evidence="3" key="1">
    <citation type="submission" date="2016-01" db="EMBL/GenBank/DDBJ databases">
        <authorList>
            <person name="Regsiter A."/>
            <person name="william w."/>
        </authorList>
    </citation>
    <scope>NUCLEOTIDE SEQUENCE [LARGE SCALE GENOMIC DNA]</scope>
    <source>
        <strain evidence="3">CFBP 6623</strain>
    </source>
</reference>
<accession>A0A1S7PFK7</accession>
<gene>
    <name evidence="2" type="ORF">AGR3A_Cc250143</name>
</gene>
<dbReference type="EMBL" id="FBWK01000018">
    <property type="protein sequence ID" value="CUX20199.1"/>
    <property type="molecule type" value="Genomic_DNA"/>
</dbReference>
<sequence length="103" mass="10939">MALPQVHVICGYAGGDGNAKDKQPLFKDPQWSEEPAANTPTTSRATDKDGLVPVLRVTNTVDIYVSHASAPNAGVSPRHVLLAANAPHDLYVKPGDKLAWVQA</sequence>
<dbReference type="STRING" id="1183432.AGR3A_Cc250143"/>
<dbReference type="Proteomes" id="UP000191988">
    <property type="component" value="Unassembled WGS sequence"/>
</dbReference>
<dbReference type="AlphaFoldDB" id="A0A1S7PFK7"/>
<evidence type="ECO:0000256" key="1">
    <source>
        <dbReference type="SAM" id="MobiDB-lite"/>
    </source>
</evidence>
<feature type="region of interest" description="Disordered" evidence="1">
    <location>
        <begin position="13"/>
        <end position="49"/>
    </location>
</feature>
<proteinExistence type="predicted"/>
<name>A0A1S7PFK7_9HYPH</name>
<protein>
    <submittedName>
        <fullName evidence="2">Uncharacterized protein</fullName>
    </submittedName>
</protein>
<evidence type="ECO:0000313" key="3">
    <source>
        <dbReference type="Proteomes" id="UP000191988"/>
    </source>
</evidence>
<organism evidence="2 3">
    <name type="scientific">Agrobacterium tomkonis CFBP 6623</name>
    <dbReference type="NCBI Taxonomy" id="1183432"/>
    <lineage>
        <taxon>Bacteria</taxon>
        <taxon>Pseudomonadati</taxon>
        <taxon>Pseudomonadota</taxon>
        <taxon>Alphaproteobacteria</taxon>
        <taxon>Hyphomicrobiales</taxon>
        <taxon>Rhizobiaceae</taxon>
        <taxon>Rhizobium/Agrobacterium group</taxon>
        <taxon>Agrobacterium</taxon>
        <taxon>Agrobacterium tumefaciens complex</taxon>
    </lineage>
</organism>
<dbReference type="RefSeq" id="WP_080842128.1">
    <property type="nucleotide sequence ID" value="NZ_LT009723.1"/>
</dbReference>